<evidence type="ECO:0000313" key="5">
    <source>
        <dbReference type="Proteomes" id="UP001443914"/>
    </source>
</evidence>
<dbReference type="InterPro" id="IPR036770">
    <property type="entry name" value="Ankyrin_rpt-contain_sf"/>
</dbReference>
<dbReference type="InterPro" id="IPR051165">
    <property type="entry name" value="Multifunctional_ANK_Repeat"/>
</dbReference>
<dbReference type="InterPro" id="IPR002110">
    <property type="entry name" value="Ankyrin_rpt"/>
</dbReference>
<proteinExistence type="predicted"/>
<feature type="repeat" description="ANK" evidence="3">
    <location>
        <begin position="91"/>
        <end position="123"/>
    </location>
</feature>
<keyword evidence="5" id="KW-1185">Reference proteome</keyword>
<keyword evidence="2 3" id="KW-0040">ANK repeat</keyword>
<dbReference type="Pfam" id="PF12796">
    <property type="entry name" value="Ank_2"/>
    <property type="match status" value="2"/>
</dbReference>
<sequence length="759" mass="82577">MTVFSHSSAVNGGITTNSKQIFPVDYDSDVSQRFLDSLSSGDLSAASSAITDPFFDVNFVGAVTVKFRRADVILRDNLPNDVNVYYEEFKTDVTPLFLASHFGHLVLLRQLLNIGADVNQKLFRGFATTVAVREGHLDILEVLLKAGASQPACEQALLEASIHGRAIFTELLMRSDLIRPHVALHAFVTACGRGFTDVVETMLKCGVDANAVSRVLLQSSKPSLHTNIHCNGLVAAVVSRQVSVVRLLLQQANVRTDVEVKLGAWSWDTDSGEEFRVGAGLAEPYPITWCAVEYFETTGAILQMLLKKYSPNVAHHGRTLLHHAILCSNTHAVNLLLDCGADIECPVKTSKALFLPLHMAARFGLPKIIRALLDAGCEINSRTNTGDTALMICAKYEQEECLKLLAEAGADFGFVNNGGDTVYDIASASKWSSGFRKTVLQMIKTGKTPKSSNISSFSPLLFSAQAGDIEALRTVMAQPGIDLNQADEVGFTAVLLTALIGHVESFRLLVYAKADVKLCTKSGDTVISLSERSNNRDLFEKVLLEYALEMDRSNDGGFYALHCAARKGDLIAVRLLTSKGYDVNVTDGESYTPLMLAAREGHAHVCRFLISQGAWCDFKNSRGETAISLARNNIGKGNEAEYVILDELARRLVLGGACVQKHTRGGKGSPHRKMIRVEGISGVLQWGKSSKRNVICRKAEVGPSTSFRKNRRGKGDVDDAGVFHVVTTKNKEVHFVCEGGCDAAKLWVRGIKLLTKNAA</sequence>
<dbReference type="EMBL" id="JBDFQZ010000006">
    <property type="protein sequence ID" value="KAK9715938.1"/>
    <property type="molecule type" value="Genomic_DNA"/>
</dbReference>
<evidence type="ECO:0000256" key="2">
    <source>
        <dbReference type="ARBA" id="ARBA00023043"/>
    </source>
</evidence>
<dbReference type="PROSITE" id="PS50297">
    <property type="entry name" value="ANK_REP_REGION"/>
    <property type="match status" value="5"/>
</dbReference>
<reference evidence="4" key="1">
    <citation type="submission" date="2024-03" db="EMBL/GenBank/DDBJ databases">
        <title>WGS assembly of Saponaria officinalis var. Norfolk2.</title>
        <authorList>
            <person name="Jenkins J."/>
            <person name="Shu S."/>
            <person name="Grimwood J."/>
            <person name="Barry K."/>
            <person name="Goodstein D."/>
            <person name="Schmutz J."/>
            <person name="Leebens-Mack J."/>
            <person name="Osbourn A."/>
        </authorList>
    </citation>
    <scope>NUCLEOTIDE SEQUENCE [LARGE SCALE GENOMIC DNA]</scope>
    <source>
        <strain evidence="4">JIC</strain>
    </source>
</reference>
<feature type="repeat" description="ANK" evidence="3">
    <location>
        <begin position="356"/>
        <end position="384"/>
    </location>
</feature>
<feature type="repeat" description="ANK" evidence="3">
    <location>
        <begin position="385"/>
        <end position="417"/>
    </location>
</feature>
<evidence type="ECO:0000256" key="1">
    <source>
        <dbReference type="ARBA" id="ARBA00022737"/>
    </source>
</evidence>
<dbReference type="PROSITE" id="PS50088">
    <property type="entry name" value="ANK_REPEAT"/>
    <property type="match status" value="6"/>
</dbReference>
<dbReference type="AlphaFoldDB" id="A0AAW1KF23"/>
<name>A0AAW1KF23_SAPOF</name>
<keyword evidence="1" id="KW-0677">Repeat</keyword>
<feature type="repeat" description="ANK" evidence="3">
    <location>
        <begin position="316"/>
        <end position="344"/>
    </location>
</feature>
<accession>A0AAW1KF23</accession>
<dbReference type="SUPFAM" id="SSF48403">
    <property type="entry name" value="Ankyrin repeat"/>
    <property type="match status" value="2"/>
</dbReference>
<dbReference type="Gene3D" id="1.25.40.20">
    <property type="entry name" value="Ankyrin repeat-containing domain"/>
    <property type="match status" value="4"/>
</dbReference>
<comment type="caution">
    <text evidence="4">The sequence shown here is derived from an EMBL/GenBank/DDBJ whole genome shotgun (WGS) entry which is preliminary data.</text>
</comment>
<gene>
    <name evidence="4" type="ORF">RND81_06G199800</name>
</gene>
<organism evidence="4 5">
    <name type="scientific">Saponaria officinalis</name>
    <name type="common">Common soapwort</name>
    <name type="synonym">Lychnis saponaria</name>
    <dbReference type="NCBI Taxonomy" id="3572"/>
    <lineage>
        <taxon>Eukaryota</taxon>
        <taxon>Viridiplantae</taxon>
        <taxon>Streptophyta</taxon>
        <taxon>Embryophyta</taxon>
        <taxon>Tracheophyta</taxon>
        <taxon>Spermatophyta</taxon>
        <taxon>Magnoliopsida</taxon>
        <taxon>eudicotyledons</taxon>
        <taxon>Gunneridae</taxon>
        <taxon>Pentapetalae</taxon>
        <taxon>Caryophyllales</taxon>
        <taxon>Caryophyllaceae</taxon>
        <taxon>Caryophylleae</taxon>
        <taxon>Saponaria</taxon>
    </lineage>
</organism>
<feature type="repeat" description="ANK" evidence="3">
    <location>
        <begin position="589"/>
        <end position="621"/>
    </location>
</feature>
<evidence type="ECO:0000256" key="3">
    <source>
        <dbReference type="PROSITE-ProRule" id="PRU00023"/>
    </source>
</evidence>
<dbReference type="PANTHER" id="PTHR24123">
    <property type="entry name" value="ANKYRIN REPEAT-CONTAINING"/>
    <property type="match status" value="1"/>
</dbReference>
<dbReference type="PANTHER" id="PTHR24123:SF139">
    <property type="entry name" value="ANKYRIN"/>
    <property type="match status" value="1"/>
</dbReference>
<feature type="repeat" description="ANK" evidence="3">
    <location>
        <begin position="556"/>
        <end position="588"/>
    </location>
</feature>
<dbReference type="SMART" id="SM00248">
    <property type="entry name" value="ANK"/>
    <property type="match status" value="12"/>
</dbReference>
<dbReference type="Proteomes" id="UP001443914">
    <property type="component" value="Unassembled WGS sequence"/>
</dbReference>
<protein>
    <submittedName>
        <fullName evidence="4">Uncharacterized protein</fullName>
    </submittedName>
</protein>
<dbReference type="Pfam" id="PF00023">
    <property type="entry name" value="Ank"/>
    <property type="match status" value="1"/>
</dbReference>
<dbReference type="Pfam" id="PF13606">
    <property type="entry name" value="Ank_3"/>
    <property type="match status" value="1"/>
</dbReference>
<evidence type="ECO:0000313" key="4">
    <source>
        <dbReference type="EMBL" id="KAK9715938.1"/>
    </source>
</evidence>